<dbReference type="Pfam" id="PF07279">
    <property type="entry name" value="DUF1442"/>
    <property type="match status" value="1"/>
</dbReference>
<accession>A0AAQ3QIN1</accession>
<organism evidence="2 3">
    <name type="scientific">Canna indica</name>
    <name type="common">Indian-shot</name>
    <dbReference type="NCBI Taxonomy" id="4628"/>
    <lineage>
        <taxon>Eukaryota</taxon>
        <taxon>Viridiplantae</taxon>
        <taxon>Streptophyta</taxon>
        <taxon>Embryophyta</taxon>
        <taxon>Tracheophyta</taxon>
        <taxon>Spermatophyta</taxon>
        <taxon>Magnoliopsida</taxon>
        <taxon>Liliopsida</taxon>
        <taxon>Zingiberales</taxon>
        <taxon>Cannaceae</taxon>
        <taxon>Canna</taxon>
    </lineage>
</organism>
<evidence type="ECO:0000313" key="1">
    <source>
        <dbReference type="EMBL" id="WOL10814.1"/>
    </source>
</evidence>
<evidence type="ECO:0000313" key="3">
    <source>
        <dbReference type="Proteomes" id="UP001327560"/>
    </source>
</evidence>
<protein>
    <submittedName>
        <fullName evidence="2">Uncharacterized protein</fullName>
    </submittedName>
</protein>
<proteinExistence type="predicted"/>
<dbReference type="Proteomes" id="UP001327560">
    <property type="component" value="Chromosome 6"/>
</dbReference>
<dbReference type="InterPro" id="IPR009902">
    <property type="entry name" value="DUF1442"/>
</dbReference>
<name>A0AAQ3QIN1_9LILI</name>
<gene>
    <name evidence="1" type="ORF">Cni_G19573</name>
    <name evidence="2" type="ORF">Cni_G19575</name>
</gene>
<dbReference type="EMBL" id="CP136895">
    <property type="protein sequence ID" value="WOL10814.1"/>
    <property type="molecule type" value="Genomic_DNA"/>
</dbReference>
<dbReference type="EMBL" id="CP136895">
    <property type="protein sequence ID" value="WOL10816.1"/>
    <property type="molecule type" value="Genomic_DNA"/>
</dbReference>
<reference evidence="2 3" key="1">
    <citation type="submission" date="2023-10" db="EMBL/GenBank/DDBJ databases">
        <title>Chromosome-scale genome assembly provides insights into flower coloration mechanisms of Canna indica.</title>
        <authorList>
            <person name="Li C."/>
        </authorList>
    </citation>
    <scope>NUCLEOTIDE SEQUENCE [LARGE SCALE GENOMIC DNA]</scope>
    <source>
        <tissue evidence="2">Flower</tissue>
    </source>
</reference>
<evidence type="ECO:0000313" key="2">
    <source>
        <dbReference type="EMBL" id="WOL10816.1"/>
    </source>
</evidence>
<dbReference type="AlphaFoldDB" id="A0AAQ3QIN1"/>
<sequence>MLRAGAPADQSVVVGEAEEAMRGFQGVSMMVVDFRRRDARRVLREARPGPRGMVVVCKGRRGQVREAAAIAVFGVGTRVVRSTYRTIGD</sequence>
<keyword evidence="3" id="KW-1185">Reference proteome</keyword>